<dbReference type="GeneID" id="6749763"/>
<feature type="domain" description="Protein HGH1 N-terminal" evidence="3">
    <location>
        <begin position="96"/>
        <end position="268"/>
    </location>
</feature>
<accession>B3RJZ9</accession>
<organism evidence="5 6">
    <name type="scientific">Trichoplax adhaerens</name>
    <name type="common">Trichoplax reptans</name>
    <dbReference type="NCBI Taxonomy" id="10228"/>
    <lineage>
        <taxon>Eukaryota</taxon>
        <taxon>Metazoa</taxon>
        <taxon>Placozoa</taxon>
        <taxon>Uniplacotomia</taxon>
        <taxon>Trichoplacea</taxon>
        <taxon>Trichoplacidae</taxon>
        <taxon>Trichoplax</taxon>
    </lineage>
</organism>
<keyword evidence="6" id="KW-1185">Reference proteome</keyword>
<dbReference type="AlphaFoldDB" id="B3RJZ9"/>
<evidence type="ECO:0000256" key="1">
    <source>
        <dbReference type="ARBA" id="ARBA00006712"/>
    </source>
</evidence>
<proteinExistence type="inferred from homology"/>
<dbReference type="FunCoup" id="B3RJZ9">
    <property type="interactions" value="1485"/>
</dbReference>
<dbReference type="InterPro" id="IPR011989">
    <property type="entry name" value="ARM-like"/>
</dbReference>
<dbReference type="InParanoid" id="B3RJZ9"/>
<dbReference type="PhylomeDB" id="B3RJZ9"/>
<evidence type="ECO:0000256" key="2">
    <source>
        <dbReference type="ARBA" id="ARBA00014076"/>
    </source>
</evidence>
<protein>
    <recommendedName>
        <fullName evidence="2">Protein HGH1 homolog</fullName>
    </recommendedName>
</protein>
<name>B3RJZ9_TRIAD</name>
<dbReference type="Pfam" id="PF04063">
    <property type="entry name" value="DUF383"/>
    <property type="match status" value="1"/>
</dbReference>
<dbReference type="Proteomes" id="UP000009022">
    <property type="component" value="Unassembled WGS sequence"/>
</dbReference>
<reference evidence="5 6" key="1">
    <citation type="journal article" date="2008" name="Nature">
        <title>The Trichoplax genome and the nature of placozoans.</title>
        <authorList>
            <person name="Srivastava M."/>
            <person name="Begovic E."/>
            <person name="Chapman J."/>
            <person name="Putnam N.H."/>
            <person name="Hellsten U."/>
            <person name="Kawashima T."/>
            <person name="Kuo A."/>
            <person name="Mitros T."/>
            <person name="Salamov A."/>
            <person name="Carpenter M.L."/>
            <person name="Signorovitch A.Y."/>
            <person name="Moreno M.A."/>
            <person name="Kamm K."/>
            <person name="Grimwood J."/>
            <person name="Schmutz J."/>
            <person name="Shapiro H."/>
            <person name="Grigoriev I.V."/>
            <person name="Buss L.W."/>
            <person name="Schierwater B."/>
            <person name="Dellaporta S.L."/>
            <person name="Rokhsar D.S."/>
        </authorList>
    </citation>
    <scope>NUCLEOTIDE SEQUENCE [LARGE SCALE GENOMIC DNA]</scope>
    <source>
        <strain evidence="5 6">Grell-BS-1999</strain>
    </source>
</reference>
<dbReference type="InterPro" id="IPR016024">
    <property type="entry name" value="ARM-type_fold"/>
</dbReference>
<dbReference type="CTD" id="6749763"/>
<dbReference type="Gene3D" id="1.25.10.10">
    <property type="entry name" value="Leucine-rich Repeat Variant"/>
    <property type="match status" value="1"/>
</dbReference>
<dbReference type="OrthoDB" id="338814at2759"/>
<evidence type="ECO:0000259" key="4">
    <source>
        <dbReference type="Pfam" id="PF04064"/>
    </source>
</evidence>
<dbReference type="SUPFAM" id="SSF48371">
    <property type="entry name" value="ARM repeat"/>
    <property type="match status" value="1"/>
</dbReference>
<dbReference type="EMBL" id="DS985241">
    <property type="protein sequence ID" value="EDV29347.1"/>
    <property type="molecule type" value="Genomic_DNA"/>
</dbReference>
<sequence length="353" mass="40139">MESQIKEIAQFLTLQTRPDIKLPAIEFIAGLTGSSETNTLIARNTTIIDAAVNLTKDEIENVADAAYITLINVTGDDHAANYLCKKDYVQSLLLYALKKTAKYADKACMILCNLTRLSQGCDTTMEILQSQDGRKIFNQLLDAFFCSGYNKHATYHHVAAILANVTQVQAARRWILDKDKLIIQKCLPYTQYYDNAIRRRGLIAVIKNCCFESDCNEWLLGEEIDILPHLLLPLAGPEELKQEETDRLPLDLQYLGEDKVREPEADLRIMLIESLMQLCATKPCRMYIREKMAYAILRELHQWDKNEDVLSTCEKLIQILIGDEPEAGMEDLRNVTVPDNYSITDKSEAIVKK</sequence>
<gene>
    <name evidence="5" type="ORF">TRIADDRAFT_19950</name>
</gene>
<evidence type="ECO:0000313" key="6">
    <source>
        <dbReference type="Proteomes" id="UP000009022"/>
    </source>
</evidence>
<evidence type="ECO:0000259" key="3">
    <source>
        <dbReference type="Pfam" id="PF04063"/>
    </source>
</evidence>
<dbReference type="Pfam" id="PF04064">
    <property type="entry name" value="DUF384"/>
    <property type="match status" value="1"/>
</dbReference>
<dbReference type="HOGENOM" id="CLU_037769_3_0_1"/>
<feature type="domain" description="Protein HGH1 C-terminal" evidence="4">
    <location>
        <begin position="274"/>
        <end position="327"/>
    </location>
</feature>
<dbReference type="OMA" id="MCILLTN"/>
<dbReference type="eggNOG" id="KOG2973">
    <property type="taxonomic scope" value="Eukaryota"/>
</dbReference>
<evidence type="ECO:0000313" key="5">
    <source>
        <dbReference type="EMBL" id="EDV29347.1"/>
    </source>
</evidence>
<dbReference type="PANTHER" id="PTHR13387:SF9">
    <property type="entry name" value="PROTEIN HGH1 HOMOLOG"/>
    <property type="match status" value="1"/>
</dbReference>
<dbReference type="KEGG" id="tad:TRIADDRAFT_19950"/>
<dbReference type="InterPro" id="IPR007206">
    <property type="entry name" value="Protein_HGH1_C"/>
</dbReference>
<dbReference type="PANTHER" id="PTHR13387">
    <property type="entry name" value="PROTEIN HGH1 HOMOLOG"/>
    <property type="match status" value="1"/>
</dbReference>
<dbReference type="STRING" id="10228.B3RJZ9"/>
<dbReference type="RefSeq" id="XP_002108549.1">
    <property type="nucleotide sequence ID" value="XM_002108513.1"/>
</dbReference>
<dbReference type="InterPro" id="IPR007205">
    <property type="entry name" value="Protein_HGH1_N"/>
</dbReference>
<dbReference type="InterPro" id="IPR039717">
    <property type="entry name" value="Hgh1"/>
</dbReference>
<comment type="similarity">
    <text evidence="1">Belongs to the HGH1 family.</text>
</comment>